<gene>
    <name evidence="3" type="ORF">HCT48_01800</name>
</gene>
<dbReference type="RefSeq" id="WP_167695064.1">
    <property type="nucleotide sequence ID" value="NZ_CP118181.1"/>
</dbReference>
<dbReference type="Proteomes" id="UP000778951">
    <property type="component" value="Unassembled WGS sequence"/>
</dbReference>
<dbReference type="PANTHER" id="PTHR42911">
    <property type="entry name" value="MODULATOR OF FTSH PROTEASE HFLC"/>
    <property type="match status" value="1"/>
</dbReference>
<dbReference type="InterPro" id="IPR001107">
    <property type="entry name" value="Band_7"/>
</dbReference>
<dbReference type="PANTHER" id="PTHR42911:SF1">
    <property type="entry name" value="MODULATOR OF FTSH PROTEASE HFLC"/>
    <property type="match status" value="1"/>
</dbReference>
<proteinExistence type="predicted"/>
<dbReference type="EMBL" id="JAATLM010000001">
    <property type="protein sequence ID" value="NIZ68952.1"/>
    <property type="molecule type" value="Genomic_DNA"/>
</dbReference>
<protein>
    <submittedName>
        <fullName evidence="3">SPFH/Band 7/PHB domain protein</fullName>
    </submittedName>
</protein>
<reference evidence="3" key="1">
    <citation type="submission" date="2020-03" db="EMBL/GenBank/DDBJ databases">
        <title>Spirochaetal bacteria isolated from arthropods constitute a novel genus Entomospira genus novum within the order Spirochaetales.</title>
        <authorList>
            <person name="Grana-Miraglia L."/>
            <person name="Sikutova S."/>
            <person name="Fingerle V."/>
            <person name="Sing A."/>
            <person name="Castillo-Ramirez S."/>
            <person name="Margos G."/>
            <person name="Rudolf I."/>
        </authorList>
    </citation>
    <scope>NUCLEOTIDE SEQUENCE</scope>
    <source>
        <strain evidence="3">BR149</strain>
    </source>
</reference>
<evidence type="ECO:0000259" key="2">
    <source>
        <dbReference type="Pfam" id="PF01145"/>
    </source>
</evidence>
<organism evidence="3 4">
    <name type="scientific">Entomospira culicis</name>
    <dbReference type="NCBI Taxonomy" id="2719989"/>
    <lineage>
        <taxon>Bacteria</taxon>
        <taxon>Pseudomonadati</taxon>
        <taxon>Spirochaetota</taxon>
        <taxon>Spirochaetia</taxon>
        <taxon>Spirochaetales</taxon>
        <taxon>Spirochaetaceae</taxon>
        <taxon>Entomospira</taxon>
    </lineage>
</organism>
<accession>A0A968GEU6</accession>
<dbReference type="AlphaFoldDB" id="A0A968GEU6"/>
<evidence type="ECO:0000313" key="3">
    <source>
        <dbReference type="EMBL" id="NIZ68952.1"/>
    </source>
</evidence>
<evidence type="ECO:0000256" key="1">
    <source>
        <dbReference type="SAM" id="Coils"/>
    </source>
</evidence>
<dbReference type="PROSITE" id="PS51257">
    <property type="entry name" value="PROKAR_LIPOPROTEIN"/>
    <property type="match status" value="1"/>
</dbReference>
<name>A0A968GEU6_9SPIO</name>
<dbReference type="Pfam" id="PF01145">
    <property type="entry name" value="Band_7"/>
    <property type="match status" value="1"/>
</dbReference>
<keyword evidence="1" id="KW-0175">Coiled coil</keyword>
<comment type="caution">
    <text evidence="3">The sequence shown here is derived from an EMBL/GenBank/DDBJ whole genome shotgun (WGS) entry which is preliminary data.</text>
</comment>
<feature type="coiled-coil region" evidence="1">
    <location>
        <begin position="190"/>
        <end position="224"/>
    </location>
</feature>
<evidence type="ECO:0000313" key="4">
    <source>
        <dbReference type="Proteomes" id="UP000778951"/>
    </source>
</evidence>
<feature type="domain" description="Band 7" evidence="2">
    <location>
        <begin position="21"/>
        <end position="209"/>
    </location>
</feature>
<sequence>MRISRTITVITLSLFALSCYRVPPGNVGLKVNTLGSKQGEIELYDVGRYWRGINTDWYQFPTFLQNHNYNEPFKFPINGGLVITLQLGIEFSLERDQIIEIFQRYRYGVTEIRDVVIRKEILNSLQKNSSKYDIDSFLEEGTMQLIAQVNDEVRARFIPYGINVIQISVVGEPIYPEEIRKAIIAKIQATQNALTRENELRETKAEAEKKIAQAEGEAESMLIKARAEAEANKIRQATLTDNLLRQLWIEKWNGKLPDVISDEAMIYGLKK</sequence>
<keyword evidence="4" id="KW-1185">Reference proteome</keyword>